<evidence type="ECO:0000313" key="3">
    <source>
        <dbReference type="Proteomes" id="UP001501475"/>
    </source>
</evidence>
<reference evidence="2 3" key="1">
    <citation type="journal article" date="2019" name="Int. J. Syst. Evol. Microbiol.">
        <title>The Global Catalogue of Microorganisms (GCM) 10K type strain sequencing project: providing services to taxonomists for standard genome sequencing and annotation.</title>
        <authorList>
            <consortium name="The Broad Institute Genomics Platform"/>
            <consortium name="The Broad Institute Genome Sequencing Center for Infectious Disease"/>
            <person name="Wu L."/>
            <person name="Ma J."/>
        </authorList>
    </citation>
    <scope>NUCLEOTIDE SEQUENCE [LARGE SCALE GENOMIC DNA]</scope>
    <source>
        <strain evidence="2 3">JCM 15591</strain>
    </source>
</reference>
<organism evidence="2 3">
    <name type="scientific">Nostocoides vanveenii</name>
    <dbReference type="NCBI Taxonomy" id="330835"/>
    <lineage>
        <taxon>Bacteria</taxon>
        <taxon>Bacillati</taxon>
        <taxon>Actinomycetota</taxon>
        <taxon>Actinomycetes</taxon>
        <taxon>Micrococcales</taxon>
        <taxon>Intrasporangiaceae</taxon>
        <taxon>Nostocoides</taxon>
    </lineage>
</organism>
<name>A0ABN2KSI2_9MICO</name>
<protein>
    <submittedName>
        <fullName evidence="2">Uncharacterized protein</fullName>
    </submittedName>
</protein>
<gene>
    <name evidence="2" type="ORF">GCM10009810_23660</name>
</gene>
<sequence length="105" mass="11574">MGTYDVEIRDLRGHMLFTRRGIQAADEAGARDHVRKIWGPRRREDCVMTTYRQRRARGRVLVGSDYLPGSGDGGGDDGAAGVREPRRPLPGPGHLSAEAPLPEPR</sequence>
<feature type="region of interest" description="Disordered" evidence="1">
    <location>
        <begin position="62"/>
        <end position="105"/>
    </location>
</feature>
<dbReference type="EMBL" id="BAAAPN010000053">
    <property type="protein sequence ID" value="GAA1763766.1"/>
    <property type="molecule type" value="Genomic_DNA"/>
</dbReference>
<dbReference type="Proteomes" id="UP001501475">
    <property type="component" value="Unassembled WGS sequence"/>
</dbReference>
<dbReference type="RefSeq" id="WP_324387528.1">
    <property type="nucleotide sequence ID" value="NZ_BAAAPN010000053.1"/>
</dbReference>
<accession>A0ABN2KSI2</accession>
<evidence type="ECO:0000256" key="1">
    <source>
        <dbReference type="SAM" id="MobiDB-lite"/>
    </source>
</evidence>
<comment type="caution">
    <text evidence="2">The sequence shown here is derived from an EMBL/GenBank/DDBJ whole genome shotgun (WGS) entry which is preliminary data.</text>
</comment>
<evidence type="ECO:0000313" key="2">
    <source>
        <dbReference type="EMBL" id="GAA1763766.1"/>
    </source>
</evidence>
<proteinExistence type="predicted"/>
<keyword evidence="3" id="KW-1185">Reference proteome</keyword>